<name>A0A6V8LHF5_9ACTN</name>
<comment type="caution">
    <text evidence="1">The sequence shown here is derived from an EMBL/GenBank/DDBJ whole genome shotgun (WGS) entry which is preliminary data.</text>
</comment>
<protein>
    <submittedName>
        <fullName evidence="1">Uncharacterized protein</fullName>
    </submittedName>
</protein>
<proteinExistence type="predicted"/>
<reference evidence="1 2" key="2">
    <citation type="submission" date="2020-03" db="EMBL/GenBank/DDBJ databases">
        <authorList>
            <person name="Ichikawa N."/>
            <person name="Kimura A."/>
            <person name="Kitahashi Y."/>
            <person name="Uohara A."/>
        </authorList>
    </citation>
    <scope>NUCLEOTIDE SEQUENCE [LARGE SCALE GENOMIC DNA]</scope>
    <source>
        <strain evidence="1 2">NBRC 108638</strain>
    </source>
</reference>
<accession>A0A6V8LHF5</accession>
<sequence>MSNGRVEEMTSPNPNHMIEYCGDVLPHMLTTACGVDPDLALRIGQDILQRAEALASMPTRDQDVLIAPFVEEVFDHKPLDTSLDLKAKVTLVVRNSLLEQAHHIGQLTSGIIPATEYAAGPLSHFLAARRRNPVDYRGPNPFTALAARYPRAWACLDALTVAFADGGRQPLRLPIASIPGLPTGDELATAAPATHDETAMVFSAIDPRFDQHLMNLLGKATGGDFVACTSALSRYSRNSQKLHYTLEFLLAHHATILTTNYLIRPNDVWVRRGTLVKPNSSNPTAGIAQTRGLTGTHRKLAQTITVYHLTP</sequence>
<reference evidence="1 2" key="1">
    <citation type="submission" date="2020-03" db="EMBL/GenBank/DDBJ databases">
        <title>Whole genome shotgun sequence of Phytohabitans rumicis NBRC 108638.</title>
        <authorList>
            <person name="Komaki H."/>
            <person name="Tamura T."/>
        </authorList>
    </citation>
    <scope>NUCLEOTIDE SEQUENCE [LARGE SCALE GENOMIC DNA]</scope>
    <source>
        <strain evidence="1 2">NBRC 108638</strain>
    </source>
</reference>
<organism evidence="1 2">
    <name type="scientific">Phytohabitans rumicis</name>
    <dbReference type="NCBI Taxonomy" id="1076125"/>
    <lineage>
        <taxon>Bacteria</taxon>
        <taxon>Bacillati</taxon>
        <taxon>Actinomycetota</taxon>
        <taxon>Actinomycetes</taxon>
        <taxon>Micromonosporales</taxon>
        <taxon>Micromonosporaceae</taxon>
    </lineage>
</organism>
<evidence type="ECO:0000313" key="1">
    <source>
        <dbReference type="EMBL" id="GFJ93517.1"/>
    </source>
</evidence>
<gene>
    <name evidence="1" type="ORF">Prum_071590</name>
</gene>
<dbReference type="Proteomes" id="UP000482960">
    <property type="component" value="Unassembled WGS sequence"/>
</dbReference>
<evidence type="ECO:0000313" key="2">
    <source>
        <dbReference type="Proteomes" id="UP000482960"/>
    </source>
</evidence>
<keyword evidence="2" id="KW-1185">Reference proteome</keyword>
<dbReference type="EMBL" id="BLPG01000001">
    <property type="protein sequence ID" value="GFJ93517.1"/>
    <property type="molecule type" value="Genomic_DNA"/>
</dbReference>
<dbReference type="AlphaFoldDB" id="A0A6V8LHF5"/>